<gene>
    <name evidence="5" type="ORF">EV192_11662</name>
</gene>
<feature type="region of interest" description="Disordered" evidence="3">
    <location>
        <begin position="29"/>
        <end position="72"/>
    </location>
</feature>
<dbReference type="AlphaFoldDB" id="A0A4R2IUN2"/>
<evidence type="ECO:0000256" key="3">
    <source>
        <dbReference type="SAM" id="MobiDB-lite"/>
    </source>
</evidence>
<keyword evidence="2" id="KW-0378">Hydrolase</keyword>
<keyword evidence="1" id="KW-0479">Metal-binding</keyword>
<evidence type="ECO:0000259" key="4">
    <source>
        <dbReference type="PROSITE" id="PS51677"/>
    </source>
</evidence>
<dbReference type="InterPro" id="IPR011330">
    <property type="entry name" value="Glyco_hydro/deAcase_b/a-brl"/>
</dbReference>
<sequence length="265" mass="27303">MEGPVSEQPNSVPRRRFIGLGLGAAALAACSAPPETRPTPPVPTSASSTTTLPPSSTLSSAAKPAGGPATELVRAASGRPEVALTFHGAGDVGIARQVLAALAQHNAHVTVLAVGTWLQDSPDAARMVLDGGHELGNHTWSHPNLSTYKPEPMLAEIERCRDRLVQLTGSPGAFFRQSQGQHANAEELREAGKAGYANVLSYDIDSLDWRDPGAAAIRKAVTAATAGSVVSMHLGHPGTVAALPGILTDLANRGLTPVTASKLMG</sequence>
<dbReference type="GO" id="GO:0005975">
    <property type="term" value="P:carbohydrate metabolic process"/>
    <property type="evidence" value="ECO:0007669"/>
    <property type="project" value="InterPro"/>
</dbReference>
<evidence type="ECO:0000256" key="2">
    <source>
        <dbReference type="ARBA" id="ARBA00022801"/>
    </source>
</evidence>
<feature type="domain" description="NodB homology" evidence="4">
    <location>
        <begin position="80"/>
        <end position="258"/>
    </location>
</feature>
<reference evidence="5 6" key="1">
    <citation type="submission" date="2019-03" db="EMBL/GenBank/DDBJ databases">
        <title>Genomic Encyclopedia of Type Strains, Phase IV (KMG-IV): sequencing the most valuable type-strain genomes for metagenomic binning, comparative biology and taxonomic classification.</title>
        <authorList>
            <person name="Goeker M."/>
        </authorList>
    </citation>
    <scope>NUCLEOTIDE SEQUENCE [LARGE SCALE GENOMIC DNA]</scope>
    <source>
        <strain evidence="5 6">DSM 45934</strain>
    </source>
</reference>
<dbReference type="PROSITE" id="PS51677">
    <property type="entry name" value="NODB"/>
    <property type="match status" value="1"/>
</dbReference>
<dbReference type="Proteomes" id="UP000295680">
    <property type="component" value="Unassembled WGS sequence"/>
</dbReference>
<feature type="compositionally biased region" description="Low complexity" evidence="3">
    <location>
        <begin position="44"/>
        <end position="65"/>
    </location>
</feature>
<dbReference type="SUPFAM" id="SSF88713">
    <property type="entry name" value="Glycoside hydrolase/deacetylase"/>
    <property type="match status" value="1"/>
</dbReference>
<dbReference type="PANTHER" id="PTHR10587">
    <property type="entry name" value="GLYCOSYL TRANSFERASE-RELATED"/>
    <property type="match status" value="1"/>
</dbReference>
<dbReference type="InterPro" id="IPR050248">
    <property type="entry name" value="Polysacc_deacetylase_ArnD"/>
</dbReference>
<dbReference type="GO" id="GO:0046872">
    <property type="term" value="F:metal ion binding"/>
    <property type="evidence" value="ECO:0007669"/>
    <property type="project" value="UniProtKB-KW"/>
</dbReference>
<dbReference type="PANTHER" id="PTHR10587:SF133">
    <property type="entry name" value="CHITIN DEACETYLASE 1-RELATED"/>
    <property type="match status" value="1"/>
</dbReference>
<comment type="caution">
    <text evidence="5">The sequence shown here is derived from an EMBL/GenBank/DDBJ whole genome shotgun (WGS) entry which is preliminary data.</text>
</comment>
<dbReference type="GO" id="GO:0016810">
    <property type="term" value="F:hydrolase activity, acting on carbon-nitrogen (but not peptide) bonds"/>
    <property type="evidence" value="ECO:0007669"/>
    <property type="project" value="InterPro"/>
</dbReference>
<name>A0A4R2IUN2_9PSEU</name>
<dbReference type="OrthoDB" id="9763050at2"/>
<dbReference type="EMBL" id="SLWS01000016">
    <property type="protein sequence ID" value="TCO48009.1"/>
    <property type="molecule type" value="Genomic_DNA"/>
</dbReference>
<dbReference type="GO" id="GO:0016020">
    <property type="term" value="C:membrane"/>
    <property type="evidence" value="ECO:0007669"/>
    <property type="project" value="TreeGrafter"/>
</dbReference>
<proteinExistence type="predicted"/>
<evidence type="ECO:0000313" key="5">
    <source>
        <dbReference type="EMBL" id="TCO48009.1"/>
    </source>
</evidence>
<accession>A0A4R2IUN2</accession>
<evidence type="ECO:0000256" key="1">
    <source>
        <dbReference type="ARBA" id="ARBA00022723"/>
    </source>
</evidence>
<dbReference type="InterPro" id="IPR002509">
    <property type="entry name" value="NODB_dom"/>
</dbReference>
<keyword evidence="6" id="KW-1185">Reference proteome</keyword>
<dbReference type="Gene3D" id="3.20.20.370">
    <property type="entry name" value="Glycoside hydrolase/deacetylase"/>
    <property type="match status" value="1"/>
</dbReference>
<dbReference type="CDD" id="cd10917">
    <property type="entry name" value="CE4_NodB_like_6s_7s"/>
    <property type="match status" value="1"/>
</dbReference>
<organism evidence="5 6">
    <name type="scientific">Actinocrispum wychmicini</name>
    <dbReference type="NCBI Taxonomy" id="1213861"/>
    <lineage>
        <taxon>Bacteria</taxon>
        <taxon>Bacillati</taxon>
        <taxon>Actinomycetota</taxon>
        <taxon>Actinomycetes</taxon>
        <taxon>Pseudonocardiales</taxon>
        <taxon>Pseudonocardiaceae</taxon>
        <taxon>Actinocrispum</taxon>
    </lineage>
</organism>
<dbReference type="Pfam" id="PF01522">
    <property type="entry name" value="Polysacc_deac_1"/>
    <property type="match status" value="1"/>
</dbReference>
<evidence type="ECO:0000313" key="6">
    <source>
        <dbReference type="Proteomes" id="UP000295680"/>
    </source>
</evidence>
<dbReference type="RefSeq" id="WP_132125423.1">
    <property type="nucleotide sequence ID" value="NZ_SLWS01000016.1"/>
</dbReference>
<protein>
    <submittedName>
        <fullName evidence="5">Peptidoglycan/xylan/chitin deacetylase (PgdA/CDA1 family)</fullName>
    </submittedName>
</protein>